<dbReference type="Pfam" id="PF11241">
    <property type="entry name" value="DUF3043"/>
    <property type="match status" value="1"/>
</dbReference>
<name>A0A839RSL8_9ACTN</name>
<keyword evidence="4" id="KW-1185">Reference proteome</keyword>
<evidence type="ECO:0000313" key="4">
    <source>
        <dbReference type="Proteomes" id="UP000567922"/>
    </source>
</evidence>
<protein>
    <recommendedName>
        <fullName evidence="5">DUF3043 domain-containing protein</fullName>
    </recommendedName>
</protein>
<dbReference type="AlphaFoldDB" id="A0A839RSL8"/>
<reference evidence="3 4" key="1">
    <citation type="submission" date="2020-08" db="EMBL/GenBank/DDBJ databases">
        <title>Sequencing the genomes of 1000 actinobacteria strains.</title>
        <authorList>
            <person name="Klenk H.-P."/>
        </authorList>
    </citation>
    <scope>NUCLEOTIDE SEQUENCE [LARGE SCALE GENOMIC DNA]</scope>
    <source>
        <strain evidence="3 4">DSM 45258</strain>
    </source>
</reference>
<gene>
    <name evidence="3" type="ORF">FHU29_003392</name>
</gene>
<evidence type="ECO:0000256" key="2">
    <source>
        <dbReference type="SAM" id="Phobius"/>
    </source>
</evidence>
<dbReference type="InterPro" id="IPR021403">
    <property type="entry name" value="DUF3043"/>
</dbReference>
<evidence type="ECO:0008006" key="5">
    <source>
        <dbReference type="Google" id="ProtNLM"/>
    </source>
</evidence>
<keyword evidence="2" id="KW-0472">Membrane</keyword>
<evidence type="ECO:0000256" key="1">
    <source>
        <dbReference type="SAM" id="MobiDB-lite"/>
    </source>
</evidence>
<evidence type="ECO:0000313" key="3">
    <source>
        <dbReference type="EMBL" id="MBB3038923.1"/>
    </source>
</evidence>
<feature type="region of interest" description="Disordered" evidence="1">
    <location>
        <begin position="1"/>
        <end position="118"/>
    </location>
</feature>
<proteinExistence type="predicted"/>
<dbReference type="EMBL" id="JACHWS010000003">
    <property type="protein sequence ID" value="MBB3038923.1"/>
    <property type="molecule type" value="Genomic_DNA"/>
</dbReference>
<comment type="caution">
    <text evidence="3">The sequence shown here is derived from an EMBL/GenBank/DDBJ whole genome shotgun (WGS) entry which is preliminary data.</text>
</comment>
<feature type="compositionally biased region" description="Basic and acidic residues" evidence="1">
    <location>
        <begin position="90"/>
        <end position="117"/>
    </location>
</feature>
<keyword evidence="2" id="KW-1133">Transmembrane helix</keyword>
<dbReference type="RefSeq" id="WP_064439223.1">
    <property type="nucleotide sequence ID" value="NZ_BDDI01000004.1"/>
</dbReference>
<accession>A0A839RSL8</accession>
<sequence length="241" mass="26859">MKFPRRGNEQNSPSDSEGDAQHSPEASGESSGETRGAAADQAERRGYTPGKGRPTPKRNEATRGSRGPITPAPMTRAEARARKKALKAAKKNEPKMSKAEKKRAAAETRARASERRARMMSGEEDYLLPRDRGPVRRLARNFVDARRNLAGLFMPLALLVLLTLFMPPELQGVITLGMLVFLIFMIIEGIMLGRMISNRIRERYPDSDDTGFSIGWYAFVRATQVRKLRVPRPQVRPGDAV</sequence>
<keyword evidence="2" id="KW-0812">Transmembrane</keyword>
<organism evidence="3 4">
    <name type="scientific">Hoyosella altamirensis</name>
    <dbReference type="NCBI Taxonomy" id="616997"/>
    <lineage>
        <taxon>Bacteria</taxon>
        <taxon>Bacillati</taxon>
        <taxon>Actinomycetota</taxon>
        <taxon>Actinomycetes</taxon>
        <taxon>Mycobacteriales</taxon>
        <taxon>Hoyosellaceae</taxon>
        <taxon>Hoyosella</taxon>
    </lineage>
</organism>
<feature type="transmembrane region" description="Helical" evidence="2">
    <location>
        <begin position="173"/>
        <end position="193"/>
    </location>
</feature>
<dbReference type="OrthoDB" id="5194448at2"/>
<dbReference type="Proteomes" id="UP000567922">
    <property type="component" value="Unassembled WGS sequence"/>
</dbReference>
<feature type="transmembrane region" description="Helical" evidence="2">
    <location>
        <begin position="149"/>
        <end position="167"/>
    </location>
</feature>